<feature type="region of interest" description="Disordered" evidence="7">
    <location>
        <begin position="38"/>
        <end position="70"/>
    </location>
</feature>
<feature type="chain" id="PRO_5042867200" evidence="8">
    <location>
        <begin position="16"/>
        <end position="418"/>
    </location>
</feature>
<accession>A0AAQ3JQ37</accession>
<keyword evidence="5" id="KW-0804">Transcription</keyword>
<evidence type="ECO:0000256" key="7">
    <source>
        <dbReference type="SAM" id="MobiDB-lite"/>
    </source>
</evidence>
<evidence type="ECO:0000256" key="8">
    <source>
        <dbReference type="SAM" id="SignalP"/>
    </source>
</evidence>
<sequence>MNFLVLLTGNVKLLTVENMSSTAENSTTNTGNIIPQLQEQQGQQEQQEQTTQERVVLPSTQGGTSKSKVRGKRKSWVWDHFDKIECKDNSDQRATCKYCEKSLACPTSSGTSCLSNHLNRCKKYPTNVEKSQRTLTFKPLASGNFGGTTHTLASWKFDQEECRRYLAKMIITDEIPFRFVEHEGFRQFCRSMQPLFVMPSRFTVARDSYELYKQEKLNFIKYLKKLSSRICLTTDAWTSIQNLSYMCITCHFIDDDWTLHKKIISFCQISGHSVLDPRFKLESVDIIIEKSYDAQNAKLLKEKLRKVLSSMYDSYGASIVSSSVVQASEQAQTEKNDAKPKAGTDYIREILKKQKVSQGSGEVKTELDRLVEALICGQDWFRSSSKSLFIEHALAELESVEIESSCDTTGHAIIQIDD</sequence>
<keyword evidence="11" id="KW-1185">Reference proteome</keyword>
<dbReference type="SUPFAM" id="SSF140996">
    <property type="entry name" value="Hermes dimerisation domain"/>
    <property type="match status" value="1"/>
</dbReference>
<dbReference type="Proteomes" id="UP001327560">
    <property type="component" value="Chromosome 1"/>
</dbReference>
<dbReference type="GO" id="GO:0008270">
    <property type="term" value="F:zinc ion binding"/>
    <property type="evidence" value="ECO:0007669"/>
    <property type="project" value="UniProtKB-KW"/>
</dbReference>
<protein>
    <submittedName>
        <fullName evidence="10">Zinc finger BED domain-containing protein RICESLEEPER 2-like</fullName>
    </submittedName>
</protein>
<dbReference type="PROSITE" id="PS50808">
    <property type="entry name" value="ZF_BED"/>
    <property type="match status" value="1"/>
</dbReference>
<dbReference type="PANTHER" id="PTHR46481">
    <property type="entry name" value="ZINC FINGER BED DOMAIN-CONTAINING PROTEIN 4"/>
    <property type="match status" value="1"/>
</dbReference>
<keyword evidence="8" id="KW-0732">Signal</keyword>
<organism evidence="10 11">
    <name type="scientific">Canna indica</name>
    <name type="common">Indian-shot</name>
    <dbReference type="NCBI Taxonomy" id="4628"/>
    <lineage>
        <taxon>Eukaryota</taxon>
        <taxon>Viridiplantae</taxon>
        <taxon>Streptophyta</taxon>
        <taxon>Embryophyta</taxon>
        <taxon>Tracheophyta</taxon>
        <taxon>Spermatophyta</taxon>
        <taxon>Magnoliopsida</taxon>
        <taxon>Liliopsida</taxon>
        <taxon>Zingiberales</taxon>
        <taxon>Cannaceae</taxon>
        <taxon>Canna</taxon>
    </lineage>
</organism>
<dbReference type="InterPro" id="IPR036236">
    <property type="entry name" value="Znf_C2H2_sf"/>
</dbReference>
<evidence type="ECO:0000256" key="2">
    <source>
        <dbReference type="ARBA" id="ARBA00022771"/>
    </source>
</evidence>
<proteinExistence type="predicted"/>
<evidence type="ECO:0000256" key="1">
    <source>
        <dbReference type="ARBA" id="ARBA00022723"/>
    </source>
</evidence>
<keyword evidence="2 6" id="KW-0863">Zinc-finger</keyword>
<dbReference type="EMBL" id="CP136890">
    <property type="protein sequence ID" value="WOK93747.1"/>
    <property type="molecule type" value="Genomic_DNA"/>
</dbReference>
<feature type="compositionally biased region" description="Low complexity" evidence="7">
    <location>
        <begin position="38"/>
        <end position="53"/>
    </location>
</feature>
<dbReference type="AlphaFoldDB" id="A0AAQ3JQ37"/>
<evidence type="ECO:0000256" key="6">
    <source>
        <dbReference type="PROSITE-ProRule" id="PRU00027"/>
    </source>
</evidence>
<evidence type="ECO:0000259" key="9">
    <source>
        <dbReference type="PROSITE" id="PS50808"/>
    </source>
</evidence>
<evidence type="ECO:0000256" key="3">
    <source>
        <dbReference type="ARBA" id="ARBA00022833"/>
    </source>
</evidence>
<evidence type="ECO:0000313" key="10">
    <source>
        <dbReference type="EMBL" id="WOK93747.1"/>
    </source>
</evidence>
<keyword evidence="4" id="KW-0805">Transcription regulation</keyword>
<dbReference type="PANTHER" id="PTHR46481:SF8">
    <property type="entry name" value="ZINC FINGER BED DOMAIN-CONTAINING PROTEIN RICESLEEPER 1-LIKE"/>
    <property type="match status" value="1"/>
</dbReference>
<dbReference type="SMART" id="SM00614">
    <property type="entry name" value="ZnF_BED"/>
    <property type="match status" value="1"/>
</dbReference>
<dbReference type="Pfam" id="PF02892">
    <property type="entry name" value="zf-BED"/>
    <property type="match status" value="1"/>
</dbReference>
<dbReference type="InterPro" id="IPR003656">
    <property type="entry name" value="Znf_BED"/>
</dbReference>
<feature type="domain" description="BED-type" evidence="9">
    <location>
        <begin position="72"/>
        <end position="128"/>
    </location>
</feature>
<evidence type="ECO:0000256" key="4">
    <source>
        <dbReference type="ARBA" id="ARBA00023015"/>
    </source>
</evidence>
<dbReference type="SUPFAM" id="SSF57667">
    <property type="entry name" value="beta-beta-alpha zinc fingers"/>
    <property type="match status" value="1"/>
</dbReference>
<keyword evidence="1" id="KW-0479">Metal-binding</keyword>
<name>A0AAQ3JQ37_9LILI</name>
<dbReference type="GO" id="GO:0003677">
    <property type="term" value="F:DNA binding"/>
    <property type="evidence" value="ECO:0007669"/>
    <property type="project" value="InterPro"/>
</dbReference>
<dbReference type="SUPFAM" id="SSF53098">
    <property type="entry name" value="Ribonuclease H-like"/>
    <property type="match status" value="1"/>
</dbReference>
<keyword evidence="3" id="KW-0862">Zinc</keyword>
<dbReference type="InterPro" id="IPR052035">
    <property type="entry name" value="ZnF_BED_domain_contain"/>
</dbReference>
<gene>
    <name evidence="10" type="ORF">Cni_G02448</name>
</gene>
<feature type="signal peptide" evidence="8">
    <location>
        <begin position="1"/>
        <end position="15"/>
    </location>
</feature>
<reference evidence="10 11" key="1">
    <citation type="submission" date="2023-10" db="EMBL/GenBank/DDBJ databases">
        <title>Chromosome-scale genome assembly provides insights into flower coloration mechanisms of Canna indica.</title>
        <authorList>
            <person name="Li C."/>
        </authorList>
    </citation>
    <scope>NUCLEOTIDE SEQUENCE [LARGE SCALE GENOMIC DNA]</scope>
    <source>
        <tissue evidence="10">Flower</tissue>
    </source>
</reference>
<evidence type="ECO:0000313" key="11">
    <source>
        <dbReference type="Proteomes" id="UP001327560"/>
    </source>
</evidence>
<evidence type="ECO:0000256" key="5">
    <source>
        <dbReference type="ARBA" id="ARBA00023163"/>
    </source>
</evidence>
<dbReference type="InterPro" id="IPR012337">
    <property type="entry name" value="RNaseH-like_sf"/>
</dbReference>